<dbReference type="EMBL" id="JAUJFI010000024">
    <property type="protein sequence ID" value="MDQ2102515.1"/>
    <property type="molecule type" value="Genomic_DNA"/>
</dbReference>
<feature type="transmembrane region" description="Helical" evidence="1">
    <location>
        <begin position="244"/>
        <end position="263"/>
    </location>
</feature>
<dbReference type="Proteomes" id="UP001227317">
    <property type="component" value="Unassembled WGS sequence"/>
</dbReference>
<proteinExistence type="predicted"/>
<sequence>MTAPNPARQRVALSALDRLFADAANVWVIHYSCESFYDRVEGRSPRITSVALRKLDSAQTVSFSIHQVAERRRIPFNQIEQHYDDLEKEMLAAFFVHLGSHRGMKYLHWNMRDVNYGFQAIEHRFRVLGEDPAYFVEDDKKYDLSRLLIDIYGVGYIDHPRMEKLLAKNHIAPRDFLNGAEEAKAFEERNFAALHQSTLRKVDVIANIAGRAHDRNLKTNTTWWEMHGGRVRTALIWMAENRTFQVVAGLASIVGLVLAVWALA</sequence>
<keyword evidence="3" id="KW-1185">Reference proteome</keyword>
<gene>
    <name evidence="2" type="ORF">QSG27_07385</name>
</gene>
<evidence type="ECO:0000313" key="3">
    <source>
        <dbReference type="Proteomes" id="UP001227317"/>
    </source>
</evidence>
<keyword evidence="1" id="KW-0812">Transmembrane</keyword>
<accession>A0ABU0WE98</accession>
<organism evidence="2 3">
    <name type="scientific">Azospirillum isscasi</name>
    <dbReference type="NCBI Taxonomy" id="3053926"/>
    <lineage>
        <taxon>Bacteria</taxon>
        <taxon>Pseudomonadati</taxon>
        <taxon>Pseudomonadota</taxon>
        <taxon>Alphaproteobacteria</taxon>
        <taxon>Rhodospirillales</taxon>
        <taxon>Azospirillaceae</taxon>
        <taxon>Azospirillum</taxon>
    </lineage>
</organism>
<reference evidence="2 3" key="1">
    <citation type="submission" date="2023-06" db="EMBL/GenBank/DDBJ databases">
        <title>Azospirillum isscasensis sp.nov, a bacterium isolated from rhizosphere soil of rice.</title>
        <authorList>
            <person name="Wang H."/>
        </authorList>
    </citation>
    <scope>NUCLEOTIDE SEQUENCE [LARGE SCALE GENOMIC DNA]</scope>
    <source>
        <strain evidence="2 3">C340-1</strain>
    </source>
</reference>
<name>A0ABU0WE98_9PROT</name>
<dbReference type="RefSeq" id="WP_306704702.1">
    <property type="nucleotide sequence ID" value="NZ_JAUJFI010000024.1"/>
</dbReference>
<evidence type="ECO:0000313" key="2">
    <source>
        <dbReference type="EMBL" id="MDQ2102515.1"/>
    </source>
</evidence>
<evidence type="ECO:0000256" key="1">
    <source>
        <dbReference type="SAM" id="Phobius"/>
    </source>
</evidence>
<keyword evidence="1" id="KW-0472">Membrane</keyword>
<protein>
    <submittedName>
        <fullName evidence="2">Uncharacterized protein</fullName>
    </submittedName>
</protein>
<keyword evidence="1" id="KW-1133">Transmembrane helix</keyword>
<comment type="caution">
    <text evidence="2">The sequence shown here is derived from an EMBL/GenBank/DDBJ whole genome shotgun (WGS) entry which is preliminary data.</text>
</comment>